<evidence type="ECO:0000256" key="1">
    <source>
        <dbReference type="SAM" id="MobiDB-lite"/>
    </source>
</evidence>
<organism evidence="5 7">
    <name type="scientific">Phytophthora cactorum</name>
    <dbReference type="NCBI Taxonomy" id="29920"/>
    <lineage>
        <taxon>Eukaryota</taxon>
        <taxon>Sar</taxon>
        <taxon>Stramenopiles</taxon>
        <taxon>Oomycota</taxon>
        <taxon>Peronosporomycetes</taxon>
        <taxon>Peronosporales</taxon>
        <taxon>Peronosporaceae</taxon>
        <taxon>Phytophthora</taxon>
    </lineage>
</organism>
<proteinExistence type="predicted"/>
<dbReference type="EMBL" id="RCMI01000197">
    <property type="protein sequence ID" value="KAG2926360.1"/>
    <property type="molecule type" value="Genomic_DNA"/>
</dbReference>
<evidence type="ECO:0000313" key="4">
    <source>
        <dbReference type="EMBL" id="KAG2943478.1"/>
    </source>
</evidence>
<sequence>MFVGICHGRKKTTTPATWSCQEREQPCSSKGARAPGLSDGETDGANPSANLQSSCKSPG</sequence>
<dbReference type="Proteomes" id="UP000735874">
    <property type="component" value="Unassembled WGS sequence"/>
</dbReference>
<dbReference type="EMBL" id="RCMV01000189">
    <property type="protein sequence ID" value="KAG3222224.1"/>
    <property type="molecule type" value="Genomic_DNA"/>
</dbReference>
<accession>A0A8T1G3Q4</accession>
<name>A0A8T1G3Q4_9STRA</name>
<feature type="region of interest" description="Disordered" evidence="1">
    <location>
        <begin position="1"/>
        <end position="59"/>
    </location>
</feature>
<dbReference type="Proteomes" id="UP000736787">
    <property type="component" value="Unassembled WGS sequence"/>
</dbReference>
<evidence type="ECO:0000313" key="6">
    <source>
        <dbReference type="EMBL" id="KAG3222224.1"/>
    </source>
</evidence>
<dbReference type="Proteomes" id="UP000760860">
    <property type="component" value="Unassembled WGS sequence"/>
</dbReference>
<dbReference type="Proteomes" id="UP000697107">
    <property type="component" value="Unassembled WGS sequence"/>
</dbReference>
<reference evidence="5" key="1">
    <citation type="submission" date="2018-10" db="EMBL/GenBank/DDBJ databases">
        <title>Effector identification in a new, highly contiguous assembly of the strawberry crown rot pathogen Phytophthora cactorum.</title>
        <authorList>
            <person name="Armitage A.D."/>
            <person name="Nellist C.F."/>
            <person name="Bates H."/>
            <person name="Vickerstaff R.J."/>
            <person name="Harrison R.J."/>
        </authorList>
    </citation>
    <scope>NUCLEOTIDE SEQUENCE</scope>
    <source>
        <strain evidence="2">15-7</strain>
        <strain evidence="3">4032</strain>
        <strain evidence="4">4040</strain>
        <strain evidence="5">P415</strain>
        <strain evidence="6">P421</strain>
    </source>
</reference>
<evidence type="ECO:0000313" key="2">
    <source>
        <dbReference type="EMBL" id="KAG2859160.1"/>
    </source>
</evidence>
<evidence type="ECO:0000313" key="5">
    <source>
        <dbReference type="EMBL" id="KAG2985103.1"/>
    </source>
</evidence>
<dbReference type="EMBL" id="RCML01000219">
    <property type="protein sequence ID" value="KAG2985103.1"/>
    <property type="molecule type" value="Genomic_DNA"/>
</dbReference>
<dbReference type="AlphaFoldDB" id="A0A8T1G3Q4"/>
<gene>
    <name evidence="2" type="ORF">PC113_g9169</name>
    <name evidence="3" type="ORF">PC115_g7914</name>
    <name evidence="4" type="ORF">PC117_g9439</name>
    <name evidence="5" type="ORF">PC118_g8508</name>
    <name evidence="6" type="ORF">PC129_g7049</name>
</gene>
<dbReference type="Proteomes" id="UP000774804">
    <property type="component" value="Unassembled WGS sequence"/>
</dbReference>
<evidence type="ECO:0000313" key="7">
    <source>
        <dbReference type="Proteomes" id="UP000697107"/>
    </source>
</evidence>
<dbReference type="EMBL" id="RCMK01000216">
    <property type="protein sequence ID" value="KAG2943478.1"/>
    <property type="molecule type" value="Genomic_DNA"/>
</dbReference>
<evidence type="ECO:0000313" key="3">
    <source>
        <dbReference type="EMBL" id="KAG2926360.1"/>
    </source>
</evidence>
<protein>
    <submittedName>
        <fullName evidence="5">Uncharacterized protein</fullName>
    </submittedName>
</protein>
<comment type="caution">
    <text evidence="5">The sequence shown here is derived from an EMBL/GenBank/DDBJ whole genome shotgun (WGS) entry which is preliminary data.</text>
</comment>
<dbReference type="EMBL" id="RCMG01000226">
    <property type="protein sequence ID" value="KAG2859160.1"/>
    <property type="molecule type" value="Genomic_DNA"/>
</dbReference>
<feature type="compositionally biased region" description="Polar residues" evidence="1">
    <location>
        <begin position="45"/>
        <end position="59"/>
    </location>
</feature>